<dbReference type="Proteomes" id="UP000520876">
    <property type="component" value="Unassembled WGS sequence"/>
</dbReference>
<keyword evidence="2" id="KW-1185">Reference proteome</keyword>
<comment type="caution">
    <text evidence="1">The sequence shown here is derived from an EMBL/GenBank/DDBJ whole genome shotgun (WGS) entry which is preliminary data.</text>
</comment>
<sequence>MSIWMLPAAAIVGAAFLIGLGLYLTDGYDDQGEPLEYSHHQGEGDQP</sequence>
<dbReference type="AlphaFoldDB" id="A0A7Z0N9Q2"/>
<evidence type="ECO:0000313" key="1">
    <source>
        <dbReference type="EMBL" id="NYT74235.1"/>
    </source>
</evidence>
<dbReference type="RefSeq" id="WP_180094466.1">
    <property type="nucleotide sequence ID" value="NZ_JACCGK010000016.1"/>
</dbReference>
<reference evidence="1 2" key="1">
    <citation type="submission" date="2020-07" db="EMBL/GenBank/DDBJ databases">
        <title>Halomonas sp. QX-2 draft genome sequence.</title>
        <authorList>
            <person name="Qiu X."/>
        </authorList>
    </citation>
    <scope>NUCLEOTIDE SEQUENCE [LARGE SCALE GENOMIC DNA]</scope>
    <source>
        <strain evidence="1 2">QX-2</strain>
    </source>
</reference>
<dbReference type="EMBL" id="JACCGK010000016">
    <property type="protein sequence ID" value="NYT74235.1"/>
    <property type="molecule type" value="Genomic_DNA"/>
</dbReference>
<gene>
    <name evidence="1" type="ORF">HZU72_17630</name>
</gene>
<organism evidence="1 2">
    <name type="scientific">Vreelandella sedimenti</name>
    <dbReference type="NCBI Taxonomy" id="2729618"/>
    <lineage>
        <taxon>Bacteria</taxon>
        <taxon>Pseudomonadati</taxon>
        <taxon>Pseudomonadota</taxon>
        <taxon>Gammaproteobacteria</taxon>
        <taxon>Oceanospirillales</taxon>
        <taxon>Halomonadaceae</taxon>
        <taxon>Vreelandella</taxon>
    </lineage>
</organism>
<protein>
    <submittedName>
        <fullName evidence="1">Uncharacterized protein</fullName>
    </submittedName>
</protein>
<accession>A0A7Z0N9Q2</accession>
<proteinExistence type="predicted"/>
<evidence type="ECO:0000313" key="2">
    <source>
        <dbReference type="Proteomes" id="UP000520876"/>
    </source>
</evidence>
<name>A0A7Z0N9Q2_9GAMM</name>